<sequence>MRPFRVHSGVDEDRGQAMPHFSVHTSSRYASGASAPLLKQNVEAKGGGWSCPNQSQPQEERQKGKSRDPRTGFGTARRRCRPEPGRGVHGASRGWPLARRLLDPFCPTGVA</sequence>
<evidence type="ECO:0000313" key="1">
    <source>
        <dbReference type="EMBL" id="KAH6944841.1"/>
    </source>
</evidence>
<comment type="caution">
    <text evidence="1">The sequence shown here is derived from an EMBL/GenBank/DDBJ whole genome shotgun (WGS) entry which is preliminary data.</text>
</comment>
<accession>A0ACB7TFE7</accession>
<dbReference type="Proteomes" id="UP000821845">
    <property type="component" value="Chromosome 1"/>
</dbReference>
<gene>
    <name evidence="1" type="ORF">HPB50_005523</name>
</gene>
<evidence type="ECO:0000313" key="2">
    <source>
        <dbReference type="Proteomes" id="UP000821845"/>
    </source>
</evidence>
<keyword evidence="2" id="KW-1185">Reference proteome</keyword>
<dbReference type="EMBL" id="CM023481">
    <property type="protein sequence ID" value="KAH6944841.1"/>
    <property type="molecule type" value="Genomic_DNA"/>
</dbReference>
<proteinExistence type="predicted"/>
<reference evidence="1" key="1">
    <citation type="submission" date="2020-05" db="EMBL/GenBank/DDBJ databases">
        <title>Large-scale comparative analyses of tick genomes elucidate their genetic diversity and vector capacities.</title>
        <authorList>
            <person name="Jia N."/>
            <person name="Wang J."/>
            <person name="Shi W."/>
            <person name="Du L."/>
            <person name="Sun Y."/>
            <person name="Zhan W."/>
            <person name="Jiang J."/>
            <person name="Wang Q."/>
            <person name="Zhang B."/>
            <person name="Ji P."/>
            <person name="Sakyi L.B."/>
            <person name="Cui X."/>
            <person name="Yuan T."/>
            <person name="Jiang B."/>
            <person name="Yang W."/>
            <person name="Lam T.T.-Y."/>
            <person name="Chang Q."/>
            <person name="Ding S."/>
            <person name="Wang X."/>
            <person name="Zhu J."/>
            <person name="Ruan X."/>
            <person name="Zhao L."/>
            <person name="Wei J."/>
            <person name="Que T."/>
            <person name="Du C."/>
            <person name="Cheng J."/>
            <person name="Dai P."/>
            <person name="Han X."/>
            <person name="Huang E."/>
            <person name="Gao Y."/>
            <person name="Liu J."/>
            <person name="Shao H."/>
            <person name="Ye R."/>
            <person name="Li L."/>
            <person name="Wei W."/>
            <person name="Wang X."/>
            <person name="Wang C."/>
            <person name="Yang T."/>
            <person name="Huo Q."/>
            <person name="Li W."/>
            <person name="Guo W."/>
            <person name="Chen H."/>
            <person name="Zhou L."/>
            <person name="Ni X."/>
            <person name="Tian J."/>
            <person name="Zhou Y."/>
            <person name="Sheng Y."/>
            <person name="Liu T."/>
            <person name="Pan Y."/>
            <person name="Xia L."/>
            <person name="Li J."/>
            <person name="Zhao F."/>
            <person name="Cao W."/>
        </authorList>
    </citation>
    <scope>NUCLEOTIDE SEQUENCE</scope>
    <source>
        <strain evidence="1">Hyas-2018</strain>
    </source>
</reference>
<organism evidence="1 2">
    <name type="scientific">Hyalomma asiaticum</name>
    <name type="common">Tick</name>
    <dbReference type="NCBI Taxonomy" id="266040"/>
    <lineage>
        <taxon>Eukaryota</taxon>
        <taxon>Metazoa</taxon>
        <taxon>Ecdysozoa</taxon>
        <taxon>Arthropoda</taxon>
        <taxon>Chelicerata</taxon>
        <taxon>Arachnida</taxon>
        <taxon>Acari</taxon>
        <taxon>Parasitiformes</taxon>
        <taxon>Ixodida</taxon>
        <taxon>Ixodoidea</taxon>
        <taxon>Ixodidae</taxon>
        <taxon>Hyalomminae</taxon>
        <taxon>Hyalomma</taxon>
    </lineage>
</organism>
<name>A0ACB7TFE7_HYAAI</name>
<protein>
    <submittedName>
        <fullName evidence="1">Uncharacterized protein</fullName>
    </submittedName>
</protein>